<dbReference type="GO" id="GO:0005886">
    <property type="term" value="C:plasma membrane"/>
    <property type="evidence" value="ECO:0007669"/>
    <property type="project" value="TreeGrafter"/>
</dbReference>
<dbReference type="SMART" id="SM00827">
    <property type="entry name" value="PKS_AT"/>
    <property type="match status" value="1"/>
</dbReference>
<dbReference type="Gene3D" id="3.40.47.10">
    <property type="match status" value="1"/>
</dbReference>
<dbReference type="GO" id="GO:0004315">
    <property type="term" value="F:3-oxoacyl-[acyl-carrier-protein] synthase activity"/>
    <property type="evidence" value="ECO:0007669"/>
    <property type="project" value="InterPro"/>
</dbReference>
<gene>
    <name evidence="9" type="ORF">ATK86_0833</name>
</gene>
<dbReference type="InterPro" id="IPR014043">
    <property type="entry name" value="Acyl_transferase_dom"/>
</dbReference>
<evidence type="ECO:0000256" key="4">
    <source>
        <dbReference type="ARBA" id="ARBA00023315"/>
    </source>
</evidence>
<dbReference type="Pfam" id="PF00109">
    <property type="entry name" value="ketoacyl-synt"/>
    <property type="match status" value="1"/>
</dbReference>
<dbReference type="InterPro" id="IPR016039">
    <property type="entry name" value="Thiolase-like"/>
</dbReference>
<dbReference type="SUPFAM" id="SSF53901">
    <property type="entry name" value="Thiolase-like"/>
    <property type="match status" value="1"/>
</dbReference>
<dbReference type="GO" id="GO:0004312">
    <property type="term" value="F:fatty acid synthase activity"/>
    <property type="evidence" value="ECO:0007669"/>
    <property type="project" value="TreeGrafter"/>
</dbReference>
<dbReference type="GO" id="GO:0031177">
    <property type="term" value="F:phosphopantetheine binding"/>
    <property type="evidence" value="ECO:0007669"/>
    <property type="project" value="InterPro"/>
</dbReference>
<dbReference type="InterPro" id="IPR036736">
    <property type="entry name" value="ACP-like_sf"/>
</dbReference>
<dbReference type="Pfam" id="PF00698">
    <property type="entry name" value="Acyl_transf_1"/>
    <property type="match status" value="1"/>
</dbReference>
<dbReference type="Pfam" id="PF16197">
    <property type="entry name" value="KAsynt_C_assoc"/>
    <property type="match status" value="1"/>
</dbReference>
<dbReference type="RefSeq" id="WP_101463206.1">
    <property type="nucleotide sequence ID" value="NZ_PJMW01000001.1"/>
</dbReference>
<protein>
    <submittedName>
        <fullName evidence="9">Pimaricinolide synthase PimS1</fullName>
    </submittedName>
</protein>
<comment type="caution">
    <text evidence="9">The sequence shown here is derived from an EMBL/GenBank/DDBJ whole genome shotgun (WGS) entry which is preliminary data.</text>
</comment>
<dbReference type="PANTHER" id="PTHR43775:SF51">
    <property type="entry name" value="INACTIVE PHENOLPHTHIOCEROL SYNTHESIS POLYKETIDE SYNTHASE TYPE I PKS1-RELATED"/>
    <property type="match status" value="1"/>
</dbReference>
<dbReference type="InterPro" id="IPR018201">
    <property type="entry name" value="Ketoacyl_synth_AS"/>
</dbReference>
<dbReference type="GO" id="GO:0006633">
    <property type="term" value="P:fatty acid biosynthetic process"/>
    <property type="evidence" value="ECO:0007669"/>
    <property type="project" value="InterPro"/>
</dbReference>
<keyword evidence="3" id="KW-0808">Transferase</keyword>
<dbReference type="InterPro" id="IPR050091">
    <property type="entry name" value="PKS_NRPS_Biosynth_Enz"/>
</dbReference>
<evidence type="ECO:0000313" key="9">
    <source>
        <dbReference type="EMBL" id="PKV98805.1"/>
    </source>
</evidence>
<dbReference type="SUPFAM" id="SSF52151">
    <property type="entry name" value="FabD/lysophospholipase-like"/>
    <property type="match status" value="1"/>
</dbReference>
<feature type="domain" description="Ketosynthase family 3 (KS3)" evidence="8">
    <location>
        <begin position="33"/>
        <end position="458"/>
    </location>
</feature>
<accession>A0A2N3WY68</accession>
<feature type="coiled-coil region" evidence="5">
    <location>
        <begin position="4"/>
        <end position="31"/>
    </location>
</feature>
<dbReference type="Gene3D" id="3.40.366.10">
    <property type="entry name" value="Malonyl-Coenzyme A Acyl Carrier Protein, domain 2"/>
    <property type="match status" value="1"/>
</dbReference>
<dbReference type="SMART" id="SM00825">
    <property type="entry name" value="PKS_KS"/>
    <property type="match status" value="1"/>
</dbReference>
<dbReference type="PROSITE" id="PS00606">
    <property type="entry name" value="KS3_1"/>
    <property type="match status" value="1"/>
</dbReference>
<evidence type="ECO:0000313" key="10">
    <source>
        <dbReference type="Proteomes" id="UP000233766"/>
    </source>
</evidence>
<organism evidence="9 10">
    <name type="scientific">Nocardia fluminea</name>
    <dbReference type="NCBI Taxonomy" id="134984"/>
    <lineage>
        <taxon>Bacteria</taxon>
        <taxon>Bacillati</taxon>
        <taxon>Actinomycetota</taxon>
        <taxon>Actinomycetes</taxon>
        <taxon>Mycobacteriales</taxon>
        <taxon>Nocardiaceae</taxon>
        <taxon>Nocardia</taxon>
    </lineage>
</organism>
<dbReference type="InterPro" id="IPR001227">
    <property type="entry name" value="Ac_transferase_dom_sf"/>
</dbReference>
<dbReference type="GO" id="GO:0071770">
    <property type="term" value="P:DIM/DIP cell wall layer assembly"/>
    <property type="evidence" value="ECO:0007669"/>
    <property type="project" value="TreeGrafter"/>
</dbReference>
<dbReference type="EMBL" id="PJMW01000001">
    <property type="protein sequence ID" value="PKV98805.1"/>
    <property type="molecule type" value="Genomic_DNA"/>
</dbReference>
<dbReference type="SUPFAM" id="SSF47336">
    <property type="entry name" value="ACP-like"/>
    <property type="match status" value="1"/>
</dbReference>
<evidence type="ECO:0000256" key="6">
    <source>
        <dbReference type="SAM" id="MobiDB-lite"/>
    </source>
</evidence>
<dbReference type="InterPro" id="IPR032821">
    <property type="entry name" value="PKS_assoc"/>
</dbReference>
<evidence type="ECO:0000256" key="5">
    <source>
        <dbReference type="SAM" id="Coils"/>
    </source>
</evidence>
<dbReference type="PROSITE" id="PS50075">
    <property type="entry name" value="CARRIER"/>
    <property type="match status" value="1"/>
</dbReference>
<name>A0A2N3WY68_9NOCA</name>
<dbReference type="InterPro" id="IPR020806">
    <property type="entry name" value="PKS_PP-bd"/>
</dbReference>
<keyword evidence="1" id="KW-0596">Phosphopantetheine</keyword>
<dbReference type="Gene3D" id="3.30.70.3290">
    <property type="match status" value="1"/>
</dbReference>
<reference evidence="9 10" key="1">
    <citation type="submission" date="2017-12" db="EMBL/GenBank/DDBJ databases">
        <title>Sequencing the genomes of 1000 Actinobacteria strains.</title>
        <authorList>
            <person name="Klenk H.-P."/>
        </authorList>
    </citation>
    <scope>NUCLEOTIDE SEQUENCE [LARGE SCALE GENOMIC DNA]</scope>
    <source>
        <strain evidence="9 10">DSM 44489</strain>
    </source>
</reference>
<feature type="domain" description="Carrier" evidence="7">
    <location>
        <begin position="972"/>
        <end position="1046"/>
    </location>
</feature>
<dbReference type="CDD" id="cd00833">
    <property type="entry name" value="PKS"/>
    <property type="match status" value="1"/>
</dbReference>
<evidence type="ECO:0000256" key="2">
    <source>
        <dbReference type="ARBA" id="ARBA00022553"/>
    </source>
</evidence>
<evidence type="ECO:0000259" key="8">
    <source>
        <dbReference type="PROSITE" id="PS52004"/>
    </source>
</evidence>
<evidence type="ECO:0000256" key="3">
    <source>
        <dbReference type="ARBA" id="ARBA00022679"/>
    </source>
</evidence>
<keyword evidence="10" id="KW-1185">Reference proteome</keyword>
<dbReference type="AlphaFoldDB" id="A0A2N3WY68"/>
<sequence length="1058" mass="111931">MATEAELRTYLKRATRQLQETRQQLEDEQARAREPIAIVGMSCRFPGGIESPDHLWSALIEGRDLISEFPADRGWDVDGFYDPDPDKFAKSYVRDGGFLAGAGEFDAGFFGISPREAEAMDPQQRLLLELAWESVEHARLDPMTLRGTDTGVFMGFSDQGYGFGATQAWDGAETYYFTGNHASMAAGRVAYLLGLEGPAVTVDTACSSSLVAIHQAMQSLRLRECGMALAGGVTVMSTPMPFALFSRQRALAPNGRCKSYAAGADGTAWGEGVGVLLLERLSDAQRHGHRVLAVLRGSAVNSDGASNGLTAPRGPAQQRVIGSALANAGLRAADIDVVEGHGTGTVLGDPVEAQALLATYGQRDGAPPLLLGSVKSNMGHTQSAAGVAGLIKAVQAIRHGMVPPTLHVDAPTSHADWTGDRIRLALRPQPWPTTEHPRRAAVSSFGISGTNAHVIIEQAPETDVPESMSARPRTATATDALAPTAPRPMSSPTPWLLSARTPAALRDQAARLRTAVANSSGDLADIAHSLATTRTRFDHRAVVVASTRGEFLDGLTAIADEHTAASAVLSRRGTGGKLAMMFPGQGGQLAGIGQGLHATYPVFAEALDEICAGFDAHLEHPLRAEMFGTGAVLARTDYTQPAVFALQVALFRLLDSWGVKPDFVVGHSIGELSAAHVAGVLSLDDAVTVVAARGRLMQRMEVGAMVSVRASMAEVTASLAGREAEVSVAAANGPNATVIAGDVAAVGELARHWRERGRRVARLGVDRGFHSPHVDAIVDEFRSIVASVRLQEPRIPLVSTVTGTETAPGQLTSIEYWVRQAREPVRFHDSVLRLHESGVVTYLELGAGDTLSGLVYEVLADTGSTALPVLRPGADEAGSAIKAVAGAWAAGAEVGWSALCSGAGTVDLPTYAFQHRRYWVHTDSAVLESMIGVAGVELAGDRIAGRRDDPAREAPSARSDLLTTPEDQRHDVAVRLVVEQIREILIDLTDDEIDLDATVLAIGLTSLSALELRGRINAAAGTHLSVEDLFTHPTPRALGAVLATRIWNDAPANEVVLA</sequence>
<dbReference type="SMART" id="SM00823">
    <property type="entry name" value="PKS_PP"/>
    <property type="match status" value="1"/>
</dbReference>
<dbReference type="InterPro" id="IPR020841">
    <property type="entry name" value="PKS_Beta-ketoAc_synthase_dom"/>
</dbReference>
<keyword evidence="5" id="KW-0175">Coiled coil</keyword>
<dbReference type="InterPro" id="IPR016035">
    <property type="entry name" value="Acyl_Trfase/lysoPLipase"/>
</dbReference>
<evidence type="ECO:0000259" key="7">
    <source>
        <dbReference type="PROSITE" id="PS50075"/>
    </source>
</evidence>
<dbReference type="PANTHER" id="PTHR43775">
    <property type="entry name" value="FATTY ACID SYNTHASE"/>
    <property type="match status" value="1"/>
</dbReference>
<keyword evidence="4" id="KW-0012">Acyltransferase</keyword>
<proteinExistence type="predicted"/>
<dbReference type="OrthoDB" id="9778690at2"/>
<dbReference type="Proteomes" id="UP000233766">
    <property type="component" value="Unassembled WGS sequence"/>
</dbReference>
<dbReference type="SUPFAM" id="SSF55048">
    <property type="entry name" value="Probable ACP-binding domain of malonyl-CoA ACP transacylase"/>
    <property type="match status" value="1"/>
</dbReference>
<dbReference type="GO" id="GO:0005737">
    <property type="term" value="C:cytoplasm"/>
    <property type="evidence" value="ECO:0007669"/>
    <property type="project" value="TreeGrafter"/>
</dbReference>
<dbReference type="InterPro" id="IPR016036">
    <property type="entry name" value="Malonyl_transacylase_ACP-bd"/>
</dbReference>
<dbReference type="InterPro" id="IPR014031">
    <property type="entry name" value="Ketoacyl_synth_C"/>
</dbReference>
<dbReference type="Pfam" id="PF02801">
    <property type="entry name" value="Ketoacyl-synt_C"/>
    <property type="match status" value="1"/>
</dbReference>
<feature type="region of interest" description="Disordered" evidence="6">
    <location>
        <begin position="461"/>
        <end position="495"/>
    </location>
</feature>
<dbReference type="FunFam" id="3.40.47.10:FF:000019">
    <property type="entry name" value="Polyketide synthase type I"/>
    <property type="match status" value="1"/>
</dbReference>
<dbReference type="InterPro" id="IPR009081">
    <property type="entry name" value="PP-bd_ACP"/>
</dbReference>
<keyword evidence="2" id="KW-0597">Phosphoprotein</keyword>
<dbReference type="InterPro" id="IPR014030">
    <property type="entry name" value="Ketoacyl_synth_N"/>
</dbReference>
<evidence type="ECO:0000256" key="1">
    <source>
        <dbReference type="ARBA" id="ARBA00022450"/>
    </source>
</evidence>
<feature type="compositionally biased region" description="Low complexity" evidence="6">
    <location>
        <begin position="470"/>
        <end position="484"/>
    </location>
</feature>
<dbReference type="Gene3D" id="1.10.1200.10">
    <property type="entry name" value="ACP-like"/>
    <property type="match status" value="1"/>
</dbReference>
<dbReference type="Pfam" id="PF00550">
    <property type="entry name" value="PP-binding"/>
    <property type="match status" value="1"/>
</dbReference>
<dbReference type="PROSITE" id="PS52004">
    <property type="entry name" value="KS3_2"/>
    <property type="match status" value="1"/>
</dbReference>